<gene>
    <name evidence="1" type="ORF">EMU01_05980</name>
</gene>
<dbReference type="InterPro" id="IPR010982">
    <property type="entry name" value="Lambda_DNA-bd_dom_sf"/>
</dbReference>
<keyword evidence="2" id="KW-1185">Reference proteome</keyword>
<organism evidence="1 2">
    <name type="scientific">Enterococcus mundtii</name>
    <dbReference type="NCBI Taxonomy" id="53346"/>
    <lineage>
        <taxon>Bacteria</taxon>
        <taxon>Bacillati</taxon>
        <taxon>Bacillota</taxon>
        <taxon>Bacilli</taxon>
        <taxon>Lactobacillales</taxon>
        <taxon>Enterococcaceae</taxon>
        <taxon>Enterococcus</taxon>
    </lineage>
</organism>
<protein>
    <recommendedName>
        <fullName evidence="3">HTH cro/C1-type domain-containing protein</fullName>
    </recommendedName>
</protein>
<name>A0ABQ0VAF2_ENTMU</name>
<sequence length="63" mass="7266">MPDTTVSRQKIRDHFKEKGISLASLATLFNVPRQDLIDYLNGKNQSKKAHEILLAIIDIYKIR</sequence>
<evidence type="ECO:0008006" key="3">
    <source>
        <dbReference type="Google" id="ProtNLM"/>
    </source>
</evidence>
<evidence type="ECO:0000313" key="1">
    <source>
        <dbReference type="EMBL" id="GEL79454.1"/>
    </source>
</evidence>
<dbReference type="Proteomes" id="UP000321175">
    <property type="component" value="Unassembled WGS sequence"/>
</dbReference>
<dbReference type="SUPFAM" id="SSF47413">
    <property type="entry name" value="lambda repressor-like DNA-binding domains"/>
    <property type="match status" value="1"/>
</dbReference>
<dbReference type="GeneID" id="60998833"/>
<comment type="caution">
    <text evidence="1">The sequence shown here is derived from an EMBL/GenBank/DDBJ whole genome shotgun (WGS) entry which is preliminary data.</text>
</comment>
<reference evidence="1 2" key="1">
    <citation type="submission" date="2019-07" db="EMBL/GenBank/DDBJ databases">
        <title>Whole genome shotgun sequence of Enterococcus mundtii NBRC 100490.</title>
        <authorList>
            <person name="Hosoyama A."/>
            <person name="Uohara A."/>
            <person name="Ohji S."/>
            <person name="Ichikawa N."/>
        </authorList>
    </citation>
    <scope>NUCLEOTIDE SEQUENCE [LARGE SCALE GENOMIC DNA]</scope>
    <source>
        <strain evidence="1 2">NBRC 100490</strain>
    </source>
</reference>
<accession>A0ABQ0VAF2</accession>
<dbReference type="EMBL" id="BJWA01000003">
    <property type="protein sequence ID" value="GEL79454.1"/>
    <property type="molecule type" value="Genomic_DNA"/>
</dbReference>
<proteinExistence type="predicted"/>
<dbReference type="RefSeq" id="WP_071866015.1">
    <property type="nucleotide sequence ID" value="NZ_BJWA01000003.1"/>
</dbReference>
<evidence type="ECO:0000313" key="2">
    <source>
        <dbReference type="Proteomes" id="UP000321175"/>
    </source>
</evidence>